<proteinExistence type="predicted"/>
<sequence length="306" mass="34582">MFKMVQRNLLRWMRSLRVLCVCLMCVCVAHTAAAGPETNSAASLRAKYMALGQQLSNNQFKRPLYVDSVESPSNLRGDIYALVDYPFAAVNHAFNDPSHWCDMLILHINTKFCQASTNPAGSLLVVRIGKKNYQPLMQAQRFEFAYRVATTTPEYFDVGLSAETGPLGTSDYRIRLEAVAIPGDKTFLHITYSYDYNFAGRLAMQAYLATLARDKVGFTIAGQPSSGQVDYIGGVRGVVERNTMRYYLAIDAYLGALSTPPAQQFEKRLQNWFSATELYPRQLHEVDSAAYLDMKRREYLRQQTSR</sequence>
<accession>Q21R46</accession>
<dbReference type="KEGG" id="rfr:Rfer_4059"/>
<feature type="chain" id="PRO_5004200584" evidence="1">
    <location>
        <begin position="35"/>
        <end position="306"/>
    </location>
</feature>
<protein>
    <submittedName>
        <fullName evidence="2">Putative signal peptide protein</fullName>
    </submittedName>
</protein>
<keyword evidence="1" id="KW-0732">Signal</keyword>
<dbReference type="RefSeq" id="WP_011466319.1">
    <property type="nucleotide sequence ID" value="NC_007908.1"/>
</dbReference>
<feature type="signal peptide" evidence="1">
    <location>
        <begin position="1"/>
        <end position="34"/>
    </location>
</feature>
<dbReference type="HOGENOM" id="CLU_920923_0_0_4"/>
<organism evidence="2 3">
    <name type="scientific">Albidiferax ferrireducens (strain ATCC BAA-621 / DSM 15236 / T118)</name>
    <name type="common">Rhodoferax ferrireducens</name>
    <dbReference type="NCBI Taxonomy" id="338969"/>
    <lineage>
        <taxon>Bacteria</taxon>
        <taxon>Pseudomonadati</taxon>
        <taxon>Pseudomonadota</taxon>
        <taxon>Betaproteobacteria</taxon>
        <taxon>Burkholderiales</taxon>
        <taxon>Comamonadaceae</taxon>
        <taxon>Rhodoferax</taxon>
    </lineage>
</organism>
<dbReference type="Proteomes" id="UP000008332">
    <property type="component" value="Chromosome"/>
</dbReference>
<dbReference type="AlphaFoldDB" id="Q21R46"/>
<evidence type="ECO:0000313" key="2">
    <source>
        <dbReference type="EMBL" id="ABD71757.1"/>
    </source>
</evidence>
<dbReference type="EMBL" id="CP000267">
    <property type="protein sequence ID" value="ABD71757.1"/>
    <property type="molecule type" value="Genomic_DNA"/>
</dbReference>
<reference evidence="3" key="1">
    <citation type="submission" date="2006-02" db="EMBL/GenBank/DDBJ databases">
        <title>Complete sequence of chromosome of Rhodoferax ferrireducens DSM 15236.</title>
        <authorList>
            <person name="Copeland A."/>
            <person name="Lucas S."/>
            <person name="Lapidus A."/>
            <person name="Barry K."/>
            <person name="Detter J.C."/>
            <person name="Glavina del Rio T."/>
            <person name="Hammon N."/>
            <person name="Israni S."/>
            <person name="Pitluck S."/>
            <person name="Brettin T."/>
            <person name="Bruce D."/>
            <person name="Han C."/>
            <person name="Tapia R."/>
            <person name="Gilna P."/>
            <person name="Kiss H."/>
            <person name="Schmutz J."/>
            <person name="Larimer F."/>
            <person name="Land M."/>
            <person name="Kyrpides N."/>
            <person name="Ivanova N."/>
            <person name="Richardson P."/>
        </authorList>
    </citation>
    <scope>NUCLEOTIDE SEQUENCE [LARGE SCALE GENOMIC DNA]</scope>
    <source>
        <strain evidence="3">ATCC BAA-621 / DSM 15236 / T118</strain>
    </source>
</reference>
<keyword evidence="3" id="KW-1185">Reference proteome</keyword>
<dbReference type="eggNOG" id="ENOG502Z8KR">
    <property type="taxonomic scope" value="Bacteria"/>
</dbReference>
<gene>
    <name evidence="2" type="ordered locus">Rfer_4059</name>
</gene>
<evidence type="ECO:0000313" key="3">
    <source>
        <dbReference type="Proteomes" id="UP000008332"/>
    </source>
</evidence>
<dbReference type="STRING" id="338969.Rfer_4059"/>
<evidence type="ECO:0000256" key="1">
    <source>
        <dbReference type="SAM" id="SignalP"/>
    </source>
</evidence>
<name>Q21R46_ALBFT</name>